<dbReference type="SUPFAM" id="SSF53335">
    <property type="entry name" value="S-adenosyl-L-methionine-dependent methyltransferases"/>
    <property type="match status" value="1"/>
</dbReference>
<gene>
    <name evidence="2" type="ORF">WJX74_002289</name>
</gene>
<organism evidence="2 3">
    <name type="scientific">Apatococcus lobatus</name>
    <dbReference type="NCBI Taxonomy" id="904363"/>
    <lineage>
        <taxon>Eukaryota</taxon>
        <taxon>Viridiplantae</taxon>
        <taxon>Chlorophyta</taxon>
        <taxon>core chlorophytes</taxon>
        <taxon>Trebouxiophyceae</taxon>
        <taxon>Chlorellales</taxon>
        <taxon>Chlorellaceae</taxon>
        <taxon>Apatococcus</taxon>
    </lineage>
</organism>
<dbReference type="Proteomes" id="UP001438707">
    <property type="component" value="Unassembled WGS sequence"/>
</dbReference>
<accession>A0AAW1RSD6</accession>
<dbReference type="InterPro" id="IPR029063">
    <property type="entry name" value="SAM-dependent_MTases_sf"/>
</dbReference>
<proteinExistence type="predicted"/>
<feature type="domain" description="Magnesium-protoporphyrin IX methyltransferase C-terminal" evidence="1">
    <location>
        <begin position="265"/>
        <end position="361"/>
    </location>
</feature>
<dbReference type="CDD" id="cd02440">
    <property type="entry name" value="AdoMet_MTases"/>
    <property type="match status" value="1"/>
</dbReference>
<protein>
    <recommendedName>
        <fullName evidence="1">Magnesium-protoporphyrin IX methyltransferase C-terminal domain-containing protein</fullName>
    </recommendedName>
</protein>
<sequence>MEQGLTSRAPAACLHPRVPQTTQHADLTLRQAASRCQHRRTECRAFRKEPAAWQDAGAASLGAGLAATLVDAALGASPAVAADLVTQVADAGGSLPLALGGGAAVAALSVALIATDPDKRRQKQTKTAGGNEMEAVRNYFNTEGFGRWQKIYGDKDDVSKVQKDIREGHAETVAKVLRMIDAEGGIKGRTCCDVGCGTGSLSIPLVSRGAILNASDISDAMVNETKQKWQRLAVTGSTQPSSTQQPTFEAKDLESVSGKFHTVCCLDVLIHYPQEKADGMIKHLAGLSEKRLILSFAPKTLQYSILKRIGELFPGPSKATRAYLHAETDVEAALQQAGFRVTKKEMTATSFYFSRLFEAERV</sequence>
<dbReference type="GO" id="GO:0015995">
    <property type="term" value="P:chlorophyll biosynthetic process"/>
    <property type="evidence" value="ECO:0007669"/>
    <property type="project" value="InterPro"/>
</dbReference>
<dbReference type="PROSITE" id="PS51556">
    <property type="entry name" value="SAM_MT_MG_PIX"/>
    <property type="match status" value="1"/>
</dbReference>
<evidence type="ECO:0000313" key="3">
    <source>
        <dbReference type="Proteomes" id="UP001438707"/>
    </source>
</evidence>
<keyword evidence="3" id="KW-1185">Reference proteome</keyword>
<comment type="caution">
    <text evidence="2">The sequence shown here is derived from an EMBL/GenBank/DDBJ whole genome shotgun (WGS) entry which is preliminary data.</text>
</comment>
<dbReference type="AlphaFoldDB" id="A0AAW1RSD6"/>
<dbReference type="Gene3D" id="3.40.50.150">
    <property type="entry name" value="Vaccinia Virus protein VP39"/>
    <property type="match status" value="1"/>
</dbReference>
<evidence type="ECO:0000259" key="1">
    <source>
        <dbReference type="Pfam" id="PF07109"/>
    </source>
</evidence>
<dbReference type="EMBL" id="JALJOS010000007">
    <property type="protein sequence ID" value="KAK9836527.1"/>
    <property type="molecule type" value="Genomic_DNA"/>
</dbReference>
<dbReference type="InterPro" id="IPR010251">
    <property type="entry name" value="Mg_prot_MeTrfase"/>
</dbReference>
<dbReference type="GO" id="GO:0046406">
    <property type="term" value="F:magnesium protoporphyrin IX methyltransferase activity"/>
    <property type="evidence" value="ECO:0007669"/>
    <property type="project" value="InterPro"/>
</dbReference>
<name>A0AAW1RSD6_9CHLO</name>
<evidence type="ECO:0000313" key="2">
    <source>
        <dbReference type="EMBL" id="KAK9836527.1"/>
    </source>
</evidence>
<dbReference type="Pfam" id="PF07109">
    <property type="entry name" value="Mg-por_mtran_C"/>
    <property type="match status" value="1"/>
</dbReference>
<dbReference type="NCBIfam" id="TIGR02021">
    <property type="entry name" value="BchM-ChlM"/>
    <property type="match status" value="1"/>
</dbReference>
<dbReference type="InterPro" id="IPR010940">
    <property type="entry name" value="Mg_prot_MeTrfase_C"/>
</dbReference>
<reference evidence="2 3" key="1">
    <citation type="journal article" date="2024" name="Nat. Commun.">
        <title>Phylogenomics reveals the evolutionary origins of lichenization in chlorophyte algae.</title>
        <authorList>
            <person name="Puginier C."/>
            <person name="Libourel C."/>
            <person name="Otte J."/>
            <person name="Skaloud P."/>
            <person name="Haon M."/>
            <person name="Grisel S."/>
            <person name="Petersen M."/>
            <person name="Berrin J.G."/>
            <person name="Delaux P.M."/>
            <person name="Dal Grande F."/>
            <person name="Keller J."/>
        </authorList>
    </citation>
    <scope>NUCLEOTIDE SEQUENCE [LARGE SCALE GENOMIC DNA]</scope>
    <source>
        <strain evidence="2 3">SAG 2145</strain>
    </source>
</reference>